<accession>A0ABX5M901</accession>
<evidence type="ECO:0000313" key="2">
    <source>
        <dbReference type="Proteomes" id="UP000247780"/>
    </source>
</evidence>
<protein>
    <submittedName>
        <fullName evidence="1">Uncharacterized protein DUF1841</fullName>
    </submittedName>
</protein>
<comment type="caution">
    <text evidence="1">The sequence shown here is derived from an EMBL/GenBank/DDBJ whole genome shotgun (WGS) entry which is preliminary data.</text>
</comment>
<dbReference type="Proteomes" id="UP000247780">
    <property type="component" value="Unassembled WGS sequence"/>
</dbReference>
<dbReference type="Pfam" id="PF08897">
    <property type="entry name" value="DUF1841"/>
    <property type="match status" value="1"/>
</dbReference>
<dbReference type="InterPro" id="IPR014993">
    <property type="entry name" value="DUF1841"/>
</dbReference>
<gene>
    <name evidence="1" type="ORF">C8R14_11920</name>
</gene>
<name>A0ABX5M901_9PROT</name>
<organism evidence="1 2">
    <name type="scientific">Nitrosomonas eutropha</name>
    <dbReference type="NCBI Taxonomy" id="916"/>
    <lineage>
        <taxon>Bacteria</taxon>
        <taxon>Pseudomonadati</taxon>
        <taxon>Pseudomonadota</taxon>
        <taxon>Betaproteobacteria</taxon>
        <taxon>Nitrosomonadales</taxon>
        <taxon>Nitrosomonadaceae</taxon>
        <taxon>Nitrosomonas</taxon>
    </lineage>
</organism>
<dbReference type="RefSeq" id="WP_011634698.1">
    <property type="nucleotide sequence ID" value="NZ_FMTW01000016.1"/>
</dbReference>
<proteinExistence type="predicted"/>
<dbReference type="EMBL" id="QICQ01000019">
    <property type="protein sequence ID" value="PXV80105.1"/>
    <property type="molecule type" value="Genomic_DNA"/>
</dbReference>
<reference evidence="1 2" key="1">
    <citation type="submission" date="2018-04" db="EMBL/GenBank/DDBJ databases">
        <title>Active sludge and wastewater microbial communities from Klosterneuburg, Austria.</title>
        <authorList>
            <person name="Wagner M."/>
        </authorList>
    </citation>
    <scope>NUCLEOTIDE SEQUENCE [LARGE SCALE GENOMIC DNA]</scope>
    <source>
        <strain evidence="1 2">Nm 57</strain>
    </source>
</reference>
<sequence length="145" mass="17211">MFNPTRNQARQLFFDTWHKYQQREPLSGMETIAVEVILQHPEYHSILQDTERYLDKDYPPEQGKINPFLHMSMHIAIREQLTINQPTGILQRFEQLKIKLQGDEHEAMHHTMDCLAEMLWQSQRNQSSPDASIYLECMDKQIGNK</sequence>
<keyword evidence="2" id="KW-1185">Reference proteome</keyword>
<evidence type="ECO:0000313" key="1">
    <source>
        <dbReference type="EMBL" id="PXV80105.1"/>
    </source>
</evidence>